<dbReference type="Proteomes" id="UP000076079">
    <property type="component" value="Chromosome"/>
</dbReference>
<evidence type="ECO:0000313" key="1">
    <source>
        <dbReference type="EMBL" id="AMY08487.1"/>
    </source>
</evidence>
<keyword evidence="2" id="KW-1185">Reference proteome</keyword>
<name>A0A143PIU6_LUTPR</name>
<reference evidence="2" key="2">
    <citation type="submission" date="2016-04" db="EMBL/GenBank/DDBJ databases">
        <title>First Complete Genome Sequence of a Subdivision 6 Acidobacterium.</title>
        <authorList>
            <person name="Huang S."/>
            <person name="Vieira S."/>
            <person name="Bunk B."/>
            <person name="Riedel T."/>
            <person name="Sproeer C."/>
            <person name="Overmann J."/>
        </authorList>
    </citation>
    <scope>NUCLEOTIDE SEQUENCE [LARGE SCALE GENOMIC DNA]</scope>
    <source>
        <strain evidence="2">DSM 100886 HEG_-6_39</strain>
    </source>
</reference>
<accession>A0A143PIU6</accession>
<organism evidence="1 2">
    <name type="scientific">Luteitalea pratensis</name>
    <dbReference type="NCBI Taxonomy" id="1855912"/>
    <lineage>
        <taxon>Bacteria</taxon>
        <taxon>Pseudomonadati</taxon>
        <taxon>Acidobacteriota</taxon>
        <taxon>Vicinamibacteria</taxon>
        <taxon>Vicinamibacterales</taxon>
        <taxon>Vicinamibacteraceae</taxon>
        <taxon>Luteitalea</taxon>
    </lineage>
</organism>
<protein>
    <submittedName>
        <fullName evidence="1">Uncharacterized protein</fullName>
    </submittedName>
</protein>
<dbReference type="STRING" id="1855912.LuPra_01687"/>
<dbReference type="EMBL" id="CP015136">
    <property type="protein sequence ID" value="AMY08487.1"/>
    <property type="molecule type" value="Genomic_DNA"/>
</dbReference>
<evidence type="ECO:0000313" key="2">
    <source>
        <dbReference type="Proteomes" id="UP000076079"/>
    </source>
</evidence>
<proteinExistence type="predicted"/>
<dbReference type="KEGG" id="abac:LuPra_01687"/>
<gene>
    <name evidence="1" type="ORF">LuPra_01687</name>
</gene>
<sequence>MCGEPIQDQTRQCVKNVEPVPTNPPAGEGSVLPIPLKGMKIAVSAIAEA</sequence>
<reference evidence="1 2" key="1">
    <citation type="journal article" date="2016" name="Genome Announc.">
        <title>First Complete Genome Sequence of a Subdivision 6 Acidobacterium Strain.</title>
        <authorList>
            <person name="Huang S."/>
            <person name="Vieira S."/>
            <person name="Bunk B."/>
            <person name="Riedel T."/>
            <person name="Sproer C."/>
            <person name="Overmann J."/>
        </authorList>
    </citation>
    <scope>NUCLEOTIDE SEQUENCE [LARGE SCALE GENOMIC DNA]</scope>
    <source>
        <strain evidence="2">DSM 100886 HEG_-6_39</strain>
    </source>
</reference>
<dbReference type="AlphaFoldDB" id="A0A143PIU6"/>